<evidence type="ECO:0000256" key="5">
    <source>
        <dbReference type="ARBA" id="ARBA00022490"/>
    </source>
</evidence>
<comment type="cofactor">
    <cofactor evidence="10">
        <name>Mn(2+)</name>
        <dbReference type="ChEBI" id="CHEBI:29035"/>
    </cofactor>
    <cofactor evidence="10">
        <name>Mg(2+)</name>
        <dbReference type="ChEBI" id="CHEBI:18420"/>
    </cofactor>
    <text evidence="10">Manganese or magnesium. Binds 1 divalent metal ion per monomer in the absence of substrate. May bind a second metal ion after substrate binding.</text>
</comment>
<dbReference type="GO" id="GO:0005737">
    <property type="term" value="C:cytoplasm"/>
    <property type="evidence" value="ECO:0007669"/>
    <property type="project" value="UniProtKB-SubCell"/>
</dbReference>
<evidence type="ECO:0000313" key="14">
    <source>
        <dbReference type="EMBL" id="CAA9436702.1"/>
    </source>
</evidence>
<dbReference type="InterPro" id="IPR012337">
    <property type="entry name" value="RNaseH-like_sf"/>
</dbReference>
<reference evidence="14" key="1">
    <citation type="submission" date="2020-02" db="EMBL/GenBank/DDBJ databases">
        <authorList>
            <person name="Meier V. D."/>
        </authorList>
    </citation>
    <scope>NUCLEOTIDE SEQUENCE</scope>
    <source>
        <strain evidence="14">AVDCRST_MAG82</strain>
    </source>
</reference>
<dbReference type="GO" id="GO:0006298">
    <property type="term" value="P:mismatch repair"/>
    <property type="evidence" value="ECO:0007669"/>
    <property type="project" value="TreeGrafter"/>
</dbReference>
<dbReference type="EC" id="3.1.26.4" evidence="11"/>
<comment type="catalytic activity">
    <reaction evidence="1 10 11">
        <text>Endonucleolytic cleavage to 5'-phosphomonoester.</text>
        <dbReference type="EC" id="3.1.26.4"/>
    </reaction>
</comment>
<name>A0A6J4QCD0_9ACTN</name>
<evidence type="ECO:0000256" key="1">
    <source>
        <dbReference type="ARBA" id="ARBA00000077"/>
    </source>
</evidence>
<comment type="similarity">
    <text evidence="4">Belongs to the RNase HII family. RnhC subfamily.</text>
</comment>
<dbReference type="GO" id="GO:0046872">
    <property type="term" value="F:metal ion binding"/>
    <property type="evidence" value="ECO:0007669"/>
    <property type="project" value="UniProtKB-KW"/>
</dbReference>
<dbReference type="PROSITE" id="PS51975">
    <property type="entry name" value="RNASE_H_2"/>
    <property type="match status" value="1"/>
</dbReference>
<keyword evidence="7 10" id="KW-0479">Metal-binding</keyword>
<gene>
    <name evidence="14" type="ORF">AVDCRST_MAG82-2544</name>
</gene>
<evidence type="ECO:0000256" key="8">
    <source>
        <dbReference type="ARBA" id="ARBA00022759"/>
    </source>
</evidence>
<dbReference type="InterPro" id="IPR036397">
    <property type="entry name" value="RNaseH_sf"/>
</dbReference>
<feature type="binding site" evidence="10">
    <location>
        <position position="207"/>
    </location>
    <ligand>
        <name>a divalent metal cation</name>
        <dbReference type="ChEBI" id="CHEBI:60240"/>
    </ligand>
</feature>
<comment type="function">
    <text evidence="2 11">Endonuclease that specifically degrades the RNA of RNA-DNA hybrids.</text>
</comment>
<dbReference type="InterPro" id="IPR001352">
    <property type="entry name" value="RNase_HII/HIII"/>
</dbReference>
<keyword evidence="5" id="KW-0963">Cytoplasm</keyword>
<proteinExistence type="inferred from homology"/>
<dbReference type="Pfam" id="PF01351">
    <property type="entry name" value="RNase_HII"/>
    <property type="match status" value="1"/>
</dbReference>
<feature type="binding site" evidence="10">
    <location>
        <position position="103"/>
    </location>
    <ligand>
        <name>a divalent metal cation</name>
        <dbReference type="ChEBI" id="CHEBI:60240"/>
    </ligand>
</feature>
<dbReference type="EMBL" id="CADCVA010000321">
    <property type="protein sequence ID" value="CAA9436702.1"/>
    <property type="molecule type" value="Genomic_DNA"/>
</dbReference>
<evidence type="ECO:0000256" key="11">
    <source>
        <dbReference type="RuleBase" id="RU003515"/>
    </source>
</evidence>
<evidence type="ECO:0000256" key="7">
    <source>
        <dbReference type="ARBA" id="ARBA00022723"/>
    </source>
</evidence>
<dbReference type="SUPFAM" id="SSF53098">
    <property type="entry name" value="Ribonuclease H-like"/>
    <property type="match status" value="1"/>
</dbReference>
<dbReference type="PANTHER" id="PTHR10954:SF23">
    <property type="entry name" value="RIBONUCLEASE"/>
    <property type="match status" value="1"/>
</dbReference>
<evidence type="ECO:0000256" key="6">
    <source>
        <dbReference type="ARBA" id="ARBA00022722"/>
    </source>
</evidence>
<dbReference type="Gene3D" id="3.30.420.10">
    <property type="entry name" value="Ribonuclease H-like superfamily/Ribonuclease H"/>
    <property type="match status" value="1"/>
</dbReference>
<organism evidence="14">
    <name type="scientific">uncultured Rubrobacteraceae bacterium</name>
    <dbReference type="NCBI Taxonomy" id="349277"/>
    <lineage>
        <taxon>Bacteria</taxon>
        <taxon>Bacillati</taxon>
        <taxon>Actinomycetota</taxon>
        <taxon>Rubrobacteria</taxon>
        <taxon>Rubrobacterales</taxon>
        <taxon>Rubrobacteraceae</taxon>
        <taxon>environmental samples</taxon>
    </lineage>
</organism>
<dbReference type="PANTHER" id="PTHR10954">
    <property type="entry name" value="RIBONUCLEASE H2 SUBUNIT A"/>
    <property type="match status" value="1"/>
</dbReference>
<feature type="domain" description="RNase H type-2" evidence="13">
    <location>
        <begin position="97"/>
        <end position="308"/>
    </location>
</feature>
<keyword evidence="8 10" id="KW-0255">Endonuclease</keyword>
<evidence type="ECO:0000259" key="13">
    <source>
        <dbReference type="PROSITE" id="PS51975"/>
    </source>
</evidence>
<dbReference type="GO" id="GO:0043137">
    <property type="term" value="P:DNA replication, removal of RNA primer"/>
    <property type="evidence" value="ECO:0007669"/>
    <property type="project" value="TreeGrafter"/>
</dbReference>
<evidence type="ECO:0000256" key="2">
    <source>
        <dbReference type="ARBA" id="ARBA00004065"/>
    </source>
</evidence>
<comment type="subcellular location">
    <subcellularLocation>
        <location evidence="3">Cytoplasm</location>
    </subcellularLocation>
</comment>
<evidence type="ECO:0000256" key="3">
    <source>
        <dbReference type="ARBA" id="ARBA00004496"/>
    </source>
</evidence>
<feature type="region of interest" description="Disordered" evidence="12">
    <location>
        <begin position="75"/>
        <end position="96"/>
    </location>
</feature>
<accession>A0A6J4QCD0</accession>
<evidence type="ECO:0000256" key="10">
    <source>
        <dbReference type="PROSITE-ProRule" id="PRU01319"/>
    </source>
</evidence>
<keyword evidence="9 10" id="KW-0378">Hydrolase</keyword>
<feature type="binding site" evidence="10">
    <location>
        <position position="104"/>
    </location>
    <ligand>
        <name>a divalent metal cation</name>
        <dbReference type="ChEBI" id="CHEBI:60240"/>
    </ligand>
</feature>
<dbReference type="GO" id="GO:0032299">
    <property type="term" value="C:ribonuclease H2 complex"/>
    <property type="evidence" value="ECO:0007669"/>
    <property type="project" value="TreeGrafter"/>
</dbReference>
<evidence type="ECO:0000256" key="4">
    <source>
        <dbReference type="ARBA" id="ARBA00008378"/>
    </source>
</evidence>
<dbReference type="GO" id="GO:0004523">
    <property type="term" value="F:RNA-DNA hybrid ribonuclease activity"/>
    <property type="evidence" value="ECO:0007669"/>
    <property type="project" value="UniProtKB-UniRule"/>
</dbReference>
<dbReference type="InterPro" id="IPR024567">
    <property type="entry name" value="RNase_HII/HIII_dom"/>
</dbReference>
<evidence type="ECO:0000256" key="12">
    <source>
        <dbReference type="SAM" id="MobiDB-lite"/>
    </source>
</evidence>
<dbReference type="GO" id="GO:0003723">
    <property type="term" value="F:RNA binding"/>
    <property type="evidence" value="ECO:0007669"/>
    <property type="project" value="UniProtKB-UniRule"/>
</dbReference>
<keyword evidence="6 10" id="KW-0540">Nuclease</keyword>
<dbReference type="AlphaFoldDB" id="A0A6J4QCD0"/>
<protein>
    <recommendedName>
        <fullName evidence="11">Ribonuclease</fullName>
        <ecNumber evidence="11">3.1.26.4</ecNumber>
    </recommendedName>
</protein>
<evidence type="ECO:0000256" key="9">
    <source>
        <dbReference type="ARBA" id="ARBA00022801"/>
    </source>
</evidence>
<sequence length="314" mass="33556">MSPAPSTGVPANLRLLLDREGVEVVGSRGIDHGTQYDLLRDGETAKLNVYRTGKISTGGRASGLRDLLEGWRTSQTGTARARPPARPPGAGPVLDGTPRLGIDEAGKGDYFGPLVVAGVRISGEEKAKKLREIGVRDSKEIRAPGIRRIADLILETVGQDNVHVISLSPQEYETRREAAGNVNGLLGELDARIMGELADEVEVVVVDEFARSARSHLRPFVPEGVRLEVRPRAEDDAAVAAASIVARARQLEGISRLSERVGFKLPLGATHVLGAGRRVVRELGEDGLAEVAKVHFATTRRVLEKNGQSGGGSR</sequence>